<gene>
    <name evidence="2" type="ORF">PFISCL1PPCAC_3790</name>
</gene>
<dbReference type="PANTHER" id="PTHR23020:SF20">
    <property type="entry name" value="CHK KINASE-LIKE DOMAIN-CONTAINING PROTEIN"/>
    <property type="match status" value="1"/>
</dbReference>
<evidence type="ECO:0000259" key="1">
    <source>
        <dbReference type="SMART" id="SM00587"/>
    </source>
</evidence>
<feature type="domain" description="CHK kinase-like" evidence="1">
    <location>
        <begin position="118"/>
        <end position="304"/>
    </location>
</feature>
<dbReference type="InterPro" id="IPR011009">
    <property type="entry name" value="Kinase-like_dom_sf"/>
</dbReference>
<dbReference type="Pfam" id="PF07914">
    <property type="entry name" value="DUF1679"/>
    <property type="match status" value="1"/>
</dbReference>
<dbReference type="InterPro" id="IPR052961">
    <property type="entry name" value="Oxido-Kinase-like_Enzymes"/>
</dbReference>
<dbReference type="EMBL" id="BTSY01000001">
    <property type="protein sequence ID" value="GMT12493.1"/>
    <property type="molecule type" value="Genomic_DNA"/>
</dbReference>
<dbReference type="PANTHER" id="PTHR23020">
    <property type="entry name" value="UNCHARACTERIZED NUCLEAR HORMONE RECEPTOR-RELATED"/>
    <property type="match status" value="1"/>
</dbReference>
<comment type="caution">
    <text evidence="2">The sequence shown here is derived from an EMBL/GenBank/DDBJ whole genome shotgun (WGS) entry which is preliminary data.</text>
</comment>
<dbReference type="Proteomes" id="UP001432322">
    <property type="component" value="Unassembled WGS sequence"/>
</dbReference>
<protein>
    <recommendedName>
        <fullName evidence="1">CHK kinase-like domain-containing protein</fullName>
    </recommendedName>
</protein>
<dbReference type="Gene3D" id="3.90.1200.10">
    <property type="match status" value="1"/>
</dbReference>
<organism evidence="2 3">
    <name type="scientific">Pristionchus fissidentatus</name>
    <dbReference type="NCBI Taxonomy" id="1538716"/>
    <lineage>
        <taxon>Eukaryota</taxon>
        <taxon>Metazoa</taxon>
        <taxon>Ecdysozoa</taxon>
        <taxon>Nematoda</taxon>
        <taxon>Chromadorea</taxon>
        <taxon>Rhabditida</taxon>
        <taxon>Rhabditina</taxon>
        <taxon>Diplogasteromorpha</taxon>
        <taxon>Diplogasteroidea</taxon>
        <taxon>Neodiplogasteridae</taxon>
        <taxon>Pristionchus</taxon>
    </lineage>
</organism>
<dbReference type="InterPro" id="IPR015897">
    <property type="entry name" value="CHK_kinase-like"/>
</dbReference>
<feature type="non-terminal residue" evidence="2">
    <location>
        <position position="361"/>
    </location>
</feature>
<keyword evidence="3" id="KW-1185">Reference proteome</keyword>
<reference evidence="2" key="1">
    <citation type="submission" date="2023-10" db="EMBL/GenBank/DDBJ databases">
        <title>Genome assembly of Pristionchus species.</title>
        <authorList>
            <person name="Yoshida K."/>
            <person name="Sommer R.J."/>
        </authorList>
    </citation>
    <scope>NUCLEOTIDE SEQUENCE</scope>
    <source>
        <strain evidence="2">RS5133</strain>
    </source>
</reference>
<sequence>MQFDELSPELRALLLSVLSRFGIDVPDNESVDFERIGLDRGYNSAIHRVKFNGRRRSIAVKITDHEECDVVSMLHNRELAFYTWLSGYLEEDDADEQDLKQLLRFYGGTKCDTEPGVLILNDLSNSVCPHPCYIKGYSVDLIFRIVKQIAGYQAAYLSADKEATVGRELLAYTLPADKSVPRLGEVQWMTEKMRQYLTEWTRPENLFAIHTSIPEDVEGITPTLAHCDLWPGNMIFEKRGKITDLLAILDWQCFKIGNPLIDIASLIGESLTTEDRREHTEAILRYYVDEISKRRHRFKRTFEMTYEKAEQLLSSALRWPCIELLYAVILVPTDDVKEDGQTMGRLSIRLKELLSEVIESQ</sequence>
<dbReference type="SMART" id="SM00587">
    <property type="entry name" value="CHK"/>
    <property type="match status" value="1"/>
</dbReference>
<name>A0AAV5V257_9BILA</name>
<dbReference type="InterPro" id="IPR012877">
    <property type="entry name" value="Dhs-27"/>
</dbReference>
<evidence type="ECO:0000313" key="3">
    <source>
        <dbReference type="Proteomes" id="UP001432322"/>
    </source>
</evidence>
<dbReference type="AlphaFoldDB" id="A0AAV5V257"/>
<proteinExistence type="predicted"/>
<evidence type="ECO:0000313" key="2">
    <source>
        <dbReference type="EMBL" id="GMT12493.1"/>
    </source>
</evidence>
<dbReference type="SUPFAM" id="SSF56112">
    <property type="entry name" value="Protein kinase-like (PK-like)"/>
    <property type="match status" value="1"/>
</dbReference>
<accession>A0AAV5V257</accession>